<evidence type="ECO:0000256" key="4">
    <source>
        <dbReference type="ARBA" id="ARBA00022816"/>
    </source>
</evidence>
<keyword evidence="9" id="KW-1185">Reference proteome</keyword>
<dbReference type="GO" id="GO:0003723">
    <property type="term" value="F:RNA binding"/>
    <property type="evidence" value="ECO:0007669"/>
    <property type="project" value="UniProtKB-UniRule"/>
</dbReference>
<comment type="similarity">
    <text evidence="1">Belongs to the RRM IMP/VICKZ family.</text>
</comment>
<dbReference type="InterPro" id="IPR004088">
    <property type="entry name" value="KH_dom_type_1"/>
</dbReference>
<dbReference type="PROSITE" id="PS50102">
    <property type="entry name" value="RRM"/>
    <property type="match status" value="1"/>
</dbReference>
<dbReference type="InterPro" id="IPR012677">
    <property type="entry name" value="Nucleotide-bd_a/b_plait_sf"/>
</dbReference>
<dbReference type="Ensembl" id="ENSCCRT00010064433.1">
    <property type="protein sequence ID" value="ENSCCRP00010058798.1"/>
    <property type="gene ID" value="ENSCCRG00010024003.1"/>
</dbReference>
<dbReference type="PROSITE" id="PS50084">
    <property type="entry name" value="KH_TYPE_1"/>
    <property type="match status" value="3"/>
</dbReference>
<keyword evidence="4" id="KW-0509">mRNA transport</keyword>
<dbReference type="PANTHER" id="PTHR10288">
    <property type="entry name" value="KH DOMAIN CONTAINING RNA BINDING PROTEIN"/>
    <property type="match status" value="1"/>
</dbReference>
<dbReference type="InterPro" id="IPR036612">
    <property type="entry name" value="KH_dom_type_1_sf"/>
</dbReference>
<dbReference type="Gene3D" id="3.30.70.330">
    <property type="match status" value="1"/>
</dbReference>
<dbReference type="SMART" id="SM00322">
    <property type="entry name" value="KH"/>
    <property type="match status" value="3"/>
</dbReference>
<evidence type="ECO:0000313" key="9">
    <source>
        <dbReference type="Proteomes" id="UP000694427"/>
    </source>
</evidence>
<protein>
    <submittedName>
        <fullName evidence="8">Insulin-like growth factor 2 mRNA binding protein 2a</fullName>
    </submittedName>
</protein>
<evidence type="ECO:0000256" key="1">
    <source>
        <dbReference type="ARBA" id="ARBA00009094"/>
    </source>
</evidence>
<evidence type="ECO:0000256" key="3">
    <source>
        <dbReference type="ARBA" id="ARBA00022737"/>
    </source>
</evidence>
<evidence type="ECO:0000256" key="5">
    <source>
        <dbReference type="ARBA" id="ARBA00022845"/>
    </source>
</evidence>
<name>A0A8C1QR99_CYPCA</name>
<dbReference type="CDD" id="cd22497">
    <property type="entry name" value="KH-I_IGF2BP2_rpt3"/>
    <property type="match status" value="1"/>
</dbReference>
<dbReference type="InterPro" id="IPR004087">
    <property type="entry name" value="KH_dom"/>
</dbReference>
<dbReference type="GO" id="GO:0006417">
    <property type="term" value="P:regulation of translation"/>
    <property type="evidence" value="ECO:0007669"/>
    <property type="project" value="UniProtKB-KW"/>
</dbReference>
<reference evidence="8" key="1">
    <citation type="submission" date="2025-08" db="UniProtKB">
        <authorList>
            <consortium name="Ensembl"/>
        </authorList>
    </citation>
    <scope>IDENTIFICATION</scope>
</reference>
<dbReference type="SUPFAM" id="SSF54791">
    <property type="entry name" value="Eukaryotic type KH-domain (KH-domain type I)"/>
    <property type="match status" value="3"/>
</dbReference>
<reference evidence="8" key="2">
    <citation type="submission" date="2025-09" db="UniProtKB">
        <authorList>
            <consortium name="Ensembl"/>
        </authorList>
    </citation>
    <scope>IDENTIFICATION</scope>
</reference>
<dbReference type="AlphaFoldDB" id="A0A8C1QR99"/>
<dbReference type="FunFam" id="3.30.310.210:FF:000001">
    <property type="entry name" value="insulin-like growth factor 2 mRNA-binding protein 1 isoform X1"/>
    <property type="match status" value="1"/>
</dbReference>
<evidence type="ECO:0000256" key="6">
    <source>
        <dbReference type="PROSITE-ProRule" id="PRU00176"/>
    </source>
</evidence>
<keyword evidence="3" id="KW-0677">Repeat</keyword>
<dbReference type="Pfam" id="PF00076">
    <property type="entry name" value="RRM_1"/>
    <property type="match status" value="1"/>
</dbReference>
<dbReference type="SUPFAM" id="SSF54928">
    <property type="entry name" value="RNA-binding domain, RBD"/>
    <property type="match status" value="1"/>
</dbReference>
<dbReference type="GO" id="GO:0051028">
    <property type="term" value="P:mRNA transport"/>
    <property type="evidence" value="ECO:0007669"/>
    <property type="project" value="UniProtKB-KW"/>
</dbReference>
<organism evidence="8 9">
    <name type="scientific">Cyprinus carpio</name>
    <name type="common">Common carp</name>
    <dbReference type="NCBI Taxonomy" id="7962"/>
    <lineage>
        <taxon>Eukaryota</taxon>
        <taxon>Metazoa</taxon>
        <taxon>Chordata</taxon>
        <taxon>Craniata</taxon>
        <taxon>Vertebrata</taxon>
        <taxon>Euteleostomi</taxon>
        <taxon>Actinopterygii</taxon>
        <taxon>Neopterygii</taxon>
        <taxon>Teleostei</taxon>
        <taxon>Ostariophysi</taxon>
        <taxon>Cypriniformes</taxon>
        <taxon>Cyprinidae</taxon>
        <taxon>Cyprininae</taxon>
        <taxon>Cyprinus</taxon>
    </lineage>
</organism>
<keyword evidence="2" id="KW-0813">Transport</keyword>
<dbReference type="SMART" id="SM00360">
    <property type="entry name" value="RRM"/>
    <property type="match status" value="1"/>
</dbReference>
<dbReference type="InterPro" id="IPR035979">
    <property type="entry name" value="RBD_domain_sf"/>
</dbReference>
<dbReference type="Proteomes" id="UP000694427">
    <property type="component" value="Unplaced"/>
</dbReference>
<keyword evidence="5" id="KW-0810">Translation regulation</keyword>
<dbReference type="CDD" id="cd22500">
    <property type="entry name" value="KH-I_IGF2BP2_rpt4"/>
    <property type="match status" value="1"/>
</dbReference>
<evidence type="ECO:0000256" key="2">
    <source>
        <dbReference type="ARBA" id="ARBA00022448"/>
    </source>
</evidence>
<proteinExistence type="inferred from homology"/>
<accession>A0A8C1QR99</accession>
<keyword evidence="6" id="KW-0694">RNA-binding</keyword>
<dbReference type="Gene3D" id="3.30.1370.10">
    <property type="entry name" value="K Homology domain, type 1"/>
    <property type="match status" value="1"/>
</dbReference>
<evidence type="ECO:0000313" key="8">
    <source>
        <dbReference type="Ensembl" id="ENSCCRP00010058798.1"/>
    </source>
</evidence>
<dbReference type="Pfam" id="PF00013">
    <property type="entry name" value="KH_1"/>
    <property type="match status" value="3"/>
</dbReference>
<dbReference type="InterPro" id="IPR000504">
    <property type="entry name" value="RRM_dom"/>
</dbReference>
<feature type="domain" description="RRM" evidence="7">
    <location>
        <begin position="2"/>
        <end position="75"/>
    </location>
</feature>
<dbReference type="FunFam" id="3.30.1370.10:FF:000026">
    <property type="entry name" value="Insulin-like growth factor 2 mRNA-binding protein 3"/>
    <property type="match status" value="1"/>
</dbReference>
<sequence>MNKLYVGNLSPSVTVEDLKQLFGERKLPVTDEVLLKSGYAFVDFPDQNWAIKAIETLSGKVELHGKVIEVDYSVPKKLRSRKIQIRNIPPHLQWEVINTDTETAVVNVTYSTKEEAKMVDIHRKENAGAAEKPISIHSTPEGCSAACRMIMDIMQKEADDTKVTEDIPLKILAHNSLVGRLIGKEGRNLKKIEEETETKITISSLQDLTIYNPERTIIVKGSIEACCRAEVEIMRKLREAYENDTAAINQQTNLIPGLSLSALGIFSTGLSVLPPAAGPRGIPPAPEQEVVYLFIPTQAVGAIIGKKGQHIKQLARFAGASIKIAPAESPDVTQRMVIITGPPEAQFKAQGRIFGKLKEENFFSGKEEVKLETHIKVPSSAAGRVIGKGGKTVNELQNLTSAEVIVPRDQTPDENDEVFVKISGHFFASQTAQRKIREIIQQVKQQEQKHQQVAPVTHSSK</sequence>
<evidence type="ECO:0000259" key="7">
    <source>
        <dbReference type="PROSITE" id="PS50102"/>
    </source>
</evidence>
<dbReference type="Gene3D" id="3.30.310.210">
    <property type="match status" value="1"/>
</dbReference>